<evidence type="ECO:0000313" key="3">
    <source>
        <dbReference type="EMBL" id="SJZ36370.1"/>
    </source>
</evidence>
<dbReference type="AlphaFoldDB" id="A0A1M6PPZ6"/>
<evidence type="ECO:0000313" key="2">
    <source>
        <dbReference type="EMBL" id="SHK10035.1"/>
    </source>
</evidence>
<reference evidence="3 5" key="3">
    <citation type="submission" date="2017-02" db="EMBL/GenBank/DDBJ databases">
        <authorList>
            <person name="Peterson S.W."/>
        </authorList>
    </citation>
    <scope>NUCLEOTIDE SEQUENCE [LARGE SCALE GENOMIC DNA]</scope>
    <source>
        <strain evidence="3 5">ATCC 43854</strain>
    </source>
</reference>
<reference evidence="2" key="2">
    <citation type="submission" date="2016-11" db="EMBL/GenBank/DDBJ databases">
        <authorList>
            <person name="Jaros S."/>
            <person name="Januszkiewicz K."/>
            <person name="Wedrychowicz H."/>
        </authorList>
    </citation>
    <scope>NUCLEOTIDE SEQUENCE [LARGE SCALE GENOMIC DNA]</scope>
    <source>
        <strain evidence="2">UWOS</strain>
    </source>
</reference>
<evidence type="ECO:0000313" key="4">
    <source>
        <dbReference type="Proteomes" id="UP000184275"/>
    </source>
</evidence>
<dbReference type="SUPFAM" id="SSF47413">
    <property type="entry name" value="lambda repressor-like DNA-binding domains"/>
    <property type="match status" value="1"/>
</dbReference>
<proteinExistence type="predicted"/>
<dbReference type="PROSITE" id="PS50943">
    <property type="entry name" value="HTH_CROC1"/>
    <property type="match status" value="1"/>
</dbReference>
<evidence type="ECO:0000259" key="1">
    <source>
        <dbReference type="PROSITE" id="PS50943"/>
    </source>
</evidence>
<dbReference type="Gene3D" id="1.10.260.40">
    <property type="entry name" value="lambda repressor-like DNA-binding domains"/>
    <property type="match status" value="1"/>
</dbReference>
<reference evidence="4" key="1">
    <citation type="submission" date="2016-11" db="EMBL/GenBank/DDBJ databases">
        <authorList>
            <person name="Varghese N."/>
            <person name="Submissions S."/>
        </authorList>
    </citation>
    <scope>NUCLEOTIDE SEQUENCE [LARGE SCALE GENOMIC DNA]</scope>
    <source>
        <strain evidence="4">UWOS</strain>
    </source>
</reference>
<evidence type="ECO:0000313" key="5">
    <source>
        <dbReference type="Proteomes" id="UP000190449"/>
    </source>
</evidence>
<accession>A0A1M6PPZ6</accession>
<dbReference type="Pfam" id="PF01381">
    <property type="entry name" value="HTH_3"/>
    <property type="match status" value="1"/>
</dbReference>
<dbReference type="NCBIfam" id="TIGR02607">
    <property type="entry name" value="antidote_HigA"/>
    <property type="match status" value="1"/>
</dbReference>
<gene>
    <name evidence="3" type="ORF">SAMN02745108_00245</name>
    <name evidence="2" type="ORF">SAMN05720469_10168</name>
</gene>
<dbReference type="EMBL" id="FUWU01000003">
    <property type="protein sequence ID" value="SJZ36370.1"/>
    <property type="molecule type" value="Genomic_DNA"/>
</dbReference>
<dbReference type="RefSeq" id="WP_233126439.1">
    <property type="nucleotide sequence ID" value="NZ_FRAW01000001.1"/>
</dbReference>
<organism evidence="2 4">
    <name type="scientific">Fibrobacter intestinalis</name>
    <dbReference type="NCBI Taxonomy" id="28122"/>
    <lineage>
        <taxon>Bacteria</taxon>
        <taxon>Pseudomonadati</taxon>
        <taxon>Fibrobacterota</taxon>
        <taxon>Fibrobacteria</taxon>
        <taxon>Fibrobacterales</taxon>
        <taxon>Fibrobacteraceae</taxon>
        <taxon>Fibrobacter</taxon>
    </lineage>
</organism>
<dbReference type="CDD" id="cd00093">
    <property type="entry name" value="HTH_XRE"/>
    <property type="match status" value="1"/>
</dbReference>
<dbReference type="InterPro" id="IPR010982">
    <property type="entry name" value="Lambda_DNA-bd_dom_sf"/>
</dbReference>
<dbReference type="SMART" id="SM00530">
    <property type="entry name" value="HTH_XRE"/>
    <property type="match status" value="1"/>
</dbReference>
<feature type="domain" description="HTH cro/C1-type" evidence="1">
    <location>
        <begin position="18"/>
        <end position="72"/>
    </location>
</feature>
<keyword evidence="4" id="KW-1185">Reference proteome</keyword>
<dbReference type="EMBL" id="FRAW01000001">
    <property type="protein sequence ID" value="SHK10035.1"/>
    <property type="molecule type" value="Genomic_DNA"/>
</dbReference>
<dbReference type="InterPro" id="IPR013430">
    <property type="entry name" value="Toxin_antidote_HigA"/>
</dbReference>
<dbReference type="STRING" id="28122.SAMN02745108_00245"/>
<dbReference type="Proteomes" id="UP000190449">
    <property type="component" value="Unassembled WGS sequence"/>
</dbReference>
<sequence length="129" mass="14684">MGDGKKVLWQVSPPGSDLAEKLKEMGLDANDLAARMGYTPKAVNDILQGNCRITPEVAIALEMITEISANYWLRRQISYDEFLSRQKLEASLNDQRLWEKSFPSEMTDRCWVGGNKRCMLKSCVPYFFG</sequence>
<protein>
    <submittedName>
        <fullName evidence="2">Addiction module antidote protein, HigA family</fullName>
    </submittedName>
</protein>
<dbReference type="InterPro" id="IPR001387">
    <property type="entry name" value="Cro/C1-type_HTH"/>
</dbReference>
<accession>A0A1T4K1N4</accession>
<dbReference type="Proteomes" id="UP000184275">
    <property type="component" value="Unassembled WGS sequence"/>
</dbReference>
<name>A0A1M6PPZ6_9BACT</name>
<dbReference type="GO" id="GO:0003677">
    <property type="term" value="F:DNA binding"/>
    <property type="evidence" value="ECO:0007669"/>
    <property type="project" value="InterPro"/>
</dbReference>